<dbReference type="Proteomes" id="UP000821865">
    <property type="component" value="Chromosome 1"/>
</dbReference>
<dbReference type="EMBL" id="CM023470">
    <property type="protein sequence ID" value="KAH7980756.1"/>
    <property type="molecule type" value="Genomic_DNA"/>
</dbReference>
<accession>A0ACB8E2I9</accession>
<organism evidence="1 2">
    <name type="scientific">Dermacentor silvarum</name>
    <name type="common">Tick</name>
    <dbReference type="NCBI Taxonomy" id="543639"/>
    <lineage>
        <taxon>Eukaryota</taxon>
        <taxon>Metazoa</taxon>
        <taxon>Ecdysozoa</taxon>
        <taxon>Arthropoda</taxon>
        <taxon>Chelicerata</taxon>
        <taxon>Arachnida</taxon>
        <taxon>Acari</taxon>
        <taxon>Parasitiformes</taxon>
        <taxon>Ixodida</taxon>
        <taxon>Ixodoidea</taxon>
        <taxon>Ixodidae</taxon>
        <taxon>Rhipicephalinae</taxon>
        <taxon>Dermacentor</taxon>
    </lineage>
</organism>
<evidence type="ECO:0000313" key="1">
    <source>
        <dbReference type="EMBL" id="KAH7980756.1"/>
    </source>
</evidence>
<comment type="caution">
    <text evidence="1">The sequence shown here is derived from an EMBL/GenBank/DDBJ whole genome shotgun (WGS) entry which is preliminary data.</text>
</comment>
<gene>
    <name evidence="1" type="ORF">HPB49_018976</name>
</gene>
<proteinExistence type="predicted"/>
<protein>
    <submittedName>
        <fullName evidence="1">Uncharacterized protein</fullName>
    </submittedName>
</protein>
<reference evidence="1" key="1">
    <citation type="submission" date="2020-05" db="EMBL/GenBank/DDBJ databases">
        <title>Large-scale comparative analyses of tick genomes elucidate their genetic diversity and vector capacities.</title>
        <authorList>
            <person name="Jia N."/>
            <person name="Wang J."/>
            <person name="Shi W."/>
            <person name="Du L."/>
            <person name="Sun Y."/>
            <person name="Zhan W."/>
            <person name="Jiang J."/>
            <person name="Wang Q."/>
            <person name="Zhang B."/>
            <person name="Ji P."/>
            <person name="Sakyi L.B."/>
            <person name="Cui X."/>
            <person name="Yuan T."/>
            <person name="Jiang B."/>
            <person name="Yang W."/>
            <person name="Lam T.T.-Y."/>
            <person name="Chang Q."/>
            <person name="Ding S."/>
            <person name="Wang X."/>
            <person name="Zhu J."/>
            <person name="Ruan X."/>
            <person name="Zhao L."/>
            <person name="Wei J."/>
            <person name="Que T."/>
            <person name="Du C."/>
            <person name="Cheng J."/>
            <person name="Dai P."/>
            <person name="Han X."/>
            <person name="Huang E."/>
            <person name="Gao Y."/>
            <person name="Liu J."/>
            <person name="Shao H."/>
            <person name="Ye R."/>
            <person name="Li L."/>
            <person name="Wei W."/>
            <person name="Wang X."/>
            <person name="Wang C."/>
            <person name="Yang T."/>
            <person name="Huo Q."/>
            <person name="Li W."/>
            <person name="Guo W."/>
            <person name="Chen H."/>
            <person name="Zhou L."/>
            <person name="Ni X."/>
            <person name="Tian J."/>
            <person name="Zhou Y."/>
            <person name="Sheng Y."/>
            <person name="Liu T."/>
            <person name="Pan Y."/>
            <person name="Xia L."/>
            <person name="Li J."/>
            <person name="Zhao F."/>
            <person name="Cao W."/>
        </authorList>
    </citation>
    <scope>NUCLEOTIDE SEQUENCE</scope>
    <source>
        <strain evidence="1">Dsil-2018</strain>
    </source>
</reference>
<evidence type="ECO:0000313" key="2">
    <source>
        <dbReference type="Proteomes" id="UP000821865"/>
    </source>
</evidence>
<name>A0ACB8E2I9_DERSI</name>
<keyword evidence="2" id="KW-1185">Reference proteome</keyword>
<sequence length="142" mass="15222">MAFWTARILFAATAVLLLSTDDSLAQLKGNICEMDEAKITELLDCTLSKSPKGTLELWENAKAMFGGKPPAQAVLSLCGASPAAGDTLSIRWNATAALTQHYLGGVAWSLVSLRSGRTAASVQKRVTFEGSAVAKRRSWCRF</sequence>